<accession>A0A0X3AN99</accession>
<evidence type="ECO:0000313" key="2">
    <source>
        <dbReference type="Proteomes" id="UP000182761"/>
    </source>
</evidence>
<dbReference type="RefSeq" id="WP_055424567.1">
    <property type="nucleotide sequence ID" value="NZ_FCOR01000001.1"/>
</dbReference>
<evidence type="ECO:0000313" key="1">
    <source>
        <dbReference type="EMBL" id="CVK15338.1"/>
    </source>
</evidence>
<gene>
    <name evidence="1" type="ORF">Ga0061079_101151</name>
</gene>
<organism evidence="1 2">
    <name type="scientific">Apibacter mensalis</name>
    <dbReference type="NCBI Taxonomy" id="1586267"/>
    <lineage>
        <taxon>Bacteria</taxon>
        <taxon>Pseudomonadati</taxon>
        <taxon>Bacteroidota</taxon>
        <taxon>Flavobacteriia</taxon>
        <taxon>Flavobacteriales</taxon>
        <taxon>Weeksellaceae</taxon>
        <taxon>Apibacter</taxon>
    </lineage>
</organism>
<dbReference type="STRING" id="1586267.GCA_001418685_00152"/>
<dbReference type="AlphaFoldDB" id="A0A0X3AN99"/>
<dbReference type="Pfam" id="PF10652">
    <property type="entry name" value="DUF2480"/>
    <property type="match status" value="1"/>
</dbReference>
<reference evidence="1 2" key="1">
    <citation type="submission" date="2016-01" db="EMBL/GenBank/DDBJ databases">
        <authorList>
            <person name="McClelland M."/>
            <person name="Jain A."/>
            <person name="Saraogi P."/>
            <person name="Mendelson R."/>
            <person name="Westerman R."/>
            <person name="SanMiguel P."/>
            <person name="Csonka L."/>
        </authorList>
    </citation>
    <scope>NUCLEOTIDE SEQUENCE [LARGE SCALE GENOMIC DNA]</scope>
    <source>
        <strain evidence="1 2">R-53146</strain>
    </source>
</reference>
<dbReference type="EMBL" id="FCOR01000001">
    <property type="protein sequence ID" value="CVK15338.1"/>
    <property type="molecule type" value="Genomic_DNA"/>
</dbReference>
<keyword evidence="2" id="KW-1185">Reference proteome</keyword>
<proteinExistence type="predicted"/>
<dbReference type="InterPro" id="IPR018914">
    <property type="entry name" value="DUF2480"/>
</dbReference>
<evidence type="ECO:0008006" key="3">
    <source>
        <dbReference type="Google" id="ProtNLM"/>
    </source>
</evidence>
<name>A0A0X3AN99_9FLAO</name>
<sequence>MDEIINKIEKSGLITLDLEDVYPKEKRVLFDLKDYLYEGLILREKEFRENLSKLDWKIYENTYVAVTCTSDAIVPSWSYLLIATYLTGVAKLVSFGSLEDLERDIYTEIIKKMDLEIYQDKKIIIKGCSRKPVPQNAYLQLIQKLKPVVSSLMFGEACSTVPIYKKKAF</sequence>
<protein>
    <recommendedName>
        <fullName evidence="3">DUF2480 family protein</fullName>
    </recommendedName>
</protein>
<dbReference type="Proteomes" id="UP000182761">
    <property type="component" value="Unassembled WGS sequence"/>
</dbReference>
<dbReference type="OrthoDB" id="9803040at2"/>